<name>A0A1J4P126_9ACTN</name>
<dbReference type="Proteomes" id="UP000034196">
    <property type="component" value="Unassembled WGS sequence"/>
</dbReference>
<evidence type="ECO:0000313" key="1">
    <source>
        <dbReference type="EMBL" id="OIJ68463.1"/>
    </source>
</evidence>
<sequence length="216" mass="23536">MTGFPGAAAGAELADALNAELDEASPHRFAPTTTRRRGPVALDGDRSRVTVLTGNDAYVITFLKDAWAWAHGATQDKSALVRAAHAWLEGTGLEEMAARWPFVAFSELQSAYERGDERETQWRIVRHSDSTANSTAYRDVVELAAGNAVIRRFFPELGHGFAVRPHAFTRDILASVTVDRPGRYTFRVPGREELDVEGDGPAVVAVLAEFLNGLEG</sequence>
<dbReference type="STRING" id="1428628.WN71_008600"/>
<dbReference type="OrthoDB" id="3378006at2"/>
<proteinExistence type="predicted"/>
<accession>A0A1J4P126</accession>
<comment type="caution">
    <text evidence="1">The sequence shown here is derived from an EMBL/GenBank/DDBJ whole genome shotgun (WGS) entry which is preliminary data.</text>
</comment>
<evidence type="ECO:0000313" key="2">
    <source>
        <dbReference type="Proteomes" id="UP000034196"/>
    </source>
</evidence>
<organism evidence="1 2">
    <name type="scientific">Streptomyces mangrovisoli</name>
    <dbReference type="NCBI Taxonomy" id="1428628"/>
    <lineage>
        <taxon>Bacteria</taxon>
        <taxon>Bacillati</taxon>
        <taxon>Actinomycetota</taxon>
        <taxon>Actinomycetes</taxon>
        <taxon>Kitasatosporales</taxon>
        <taxon>Streptomycetaceae</taxon>
        <taxon>Streptomyces</taxon>
    </lineage>
</organism>
<keyword evidence="2" id="KW-1185">Reference proteome</keyword>
<dbReference type="RefSeq" id="WP_046582047.1">
    <property type="nucleotide sequence ID" value="NZ_LAVA02000016.1"/>
</dbReference>
<reference evidence="1" key="1">
    <citation type="submission" date="2016-10" db="EMBL/GenBank/DDBJ databases">
        <title>Genome sequence of Streptomyces mangrovisoli MUSC 149.</title>
        <authorList>
            <person name="Lee L.-H."/>
            <person name="Ser H.-L."/>
        </authorList>
    </citation>
    <scope>NUCLEOTIDE SEQUENCE [LARGE SCALE GENOMIC DNA]</scope>
    <source>
        <strain evidence="1">MUSC 149</strain>
    </source>
</reference>
<protein>
    <submittedName>
        <fullName evidence="1">Uncharacterized protein</fullName>
    </submittedName>
</protein>
<dbReference type="AlphaFoldDB" id="A0A1J4P126"/>
<gene>
    <name evidence="1" type="ORF">WN71_008600</name>
</gene>
<dbReference type="EMBL" id="LAVA02000016">
    <property type="protein sequence ID" value="OIJ68463.1"/>
    <property type="molecule type" value="Genomic_DNA"/>
</dbReference>